<evidence type="ECO:0000256" key="4">
    <source>
        <dbReference type="ARBA" id="ARBA00006759"/>
    </source>
</evidence>
<dbReference type="EMBL" id="JARBDR010000342">
    <property type="protein sequence ID" value="KAJ8313834.1"/>
    <property type="molecule type" value="Genomic_DNA"/>
</dbReference>
<comment type="cofactor">
    <cofactor evidence="2">
        <name>Zn(2+)</name>
        <dbReference type="ChEBI" id="CHEBI:29105"/>
    </cofactor>
</comment>
<dbReference type="SUPFAM" id="SSF56281">
    <property type="entry name" value="Metallo-hydrolase/oxidoreductase"/>
    <property type="match status" value="1"/>
</dbReference>
<dbReference type="Gene3D" id="3.60.15.10">
    <property type="entry name" value="Ribonuclease Z/Hydroxyacylglutathione hydrolase-like"/>
    <property type="match status" value="1"/>
</dbReference>
<dbReference type="EC" id="3.1.2.6" evidence="5"/>
<evidence type="ECO:0000256" key="1">
    <source>
        <dbReference type="ARBA" id="ARBA00001623"/>
    </source>
</evidence>
<dbReference type="PANTHER" id="PTHR11935">
    <property type="entry name" value="BETA LACTAMASE DOMAIN"/>
    <property type="match status" value="1"/>
</dbReference>
<accession>A0ABQ9F910</accession>
<evidence type="ECO:0000256" key="5">
    <source>
        <dbReference type="ARBA" id="ARBA00011917"/>
    </source>
</evidence>
<dbReference type="InterPro" id="IPR032282">
    <property type="entry name" value="HAGH_C"/>
</dbReference>
<comment type="similarity">
    <text evidence="4">Belongs to the metallo-beta-lactamase superfamily. Glyoxalase II family.</text>
</comment>
<feature type="domain" description="Metallo-beta-lactamase" evidence="10">
    <location>
        <begin position="61"/>
        <end position="230"/>
    </location>
</feature>
<evidence type="ECO:0000313" key="12">
    <source>
        <dbReference type="Proteomes" id="UP001217089"/>
    </source>
</evidence>
<dbReference type="SMART" id="SM00849">
    <property type="entry name" value="Lactamase_B"/>
    <property type="match status" value="1"/>
</dbReference>
<comment type="caution">
    <text evidence="11">The sequence shown here is derived from an EMBL/GenBank/DDBJ whole genome shotgun (WGS) entry which is preliminary data.</text>
</comment>
<dbReference type="InterPro" id="IPR035680">
    <property type="entry name" value="Clx_II_MBL"/>
</dbReference>
<reference evidence="11 12" key="1">
    <citation type="submission" date="2022-12" db="EMBL/GenBank/DDBJ databases">
        <title>Chromosome-level genome of Tegillarca granosa.</title>
        <authorList>
            <person name="Kim J."/>
        </authorList>
    </citation>
    <scope>NUCLEOTIDE SEQUENCE [LARGE SCALE GENOMIC DNA]</scope>
    <source>
        <strain evidence="11">Teg-2019</strain>
        <tissue evidence="11">Adductor muscle</tissue>
    </source>
</reference>
<dbReference type="Pfam" id="PF16123">
    <property type="entry name" value="HAGH_C"/>
    <property type="match status" value="1"/>
</dbReference>
<evidence type="ECO:0000313" key="11">
    <source>
        <dbReference type="EMBL" id="KAJ8313834.1"/>
    </source>
</evidence>
<dbReference type="Proteomes" id="UP001217089">
    <property type="component" value="Unassembled WGS sequence"/>
</dbReference>
<dbReference type="PANTHER" id="PTHR11935:SF94">
    <property type="entry name" value="TENZING NORGAY, ISOFORM C"/>
    <property type="match status" value="1"/>
</dbReference>
<dbReference type="CDD" id="cd07723">
    <property type="entry name" value="hydroxyacylglutathione_hydrolase_MBL-fold"/>
    <property type="match status" value="1"/>
</dbReference>
<sequence length="243" mass="27224">MVLPNAVHMNKLFRASYRLAAIKAVLNAGTVFSAQKRIFHSKPQDFQHTDMKIRLLPALQDNYMYLLIDEDTKECAVVDPVEPDKVLSAVQEEGVKLTSVLTTHHHWDHAGGNKELLKKSPGLAVYGGDKRIDELNNEVNHGNEFKIGSLNVKCLFTPCHTKGHICYFVTGQSNEQPAVFTGDTLFVGGCGRFFEGNEDHMYKALVEILATLPKQTNQRQNNLPTIPSTIEEELTFNPFMRVG</sequence>
<keyword evidence="6" id="KW-0479">Metal-binding</keyword>
<gene>
    <name evidence="11" type="ORF">KUTeg_008395</name>
</gene>
<evidence type="ECO:0000259" key="10">
    <source>
        <dbReference type="SMART" id="SM00849"/>
    </source>
</evidence>
<name>A0ABQ9F910_TEGGR</name>
<evidence type="ECO:0000256" key="6">
    <source>
        <dbReference type="ARBA" id="ARBA00022723"/>
    </source>
</evidence>
<evidence type="ECO:0000256" key="2">
    <source>
        <dbReference type="ARBA" id="ARBA00001947"/>
    </source>
</evidence>
<proteinExistence type="inferred from homology"/>
<keyword evidence="12" id="KW-1185">Reference proteome</keyword>
<evidence type="ECO:0000256" key="3">
    <source>
        <dbReference type="ARBA" id="ARBA00004963"/>
    </source>
</evidence>
<organism evidence="11 12">
    <name type="scientific">Tegillarca granosa</name>
    <name type="common">Malaysian cockle</name>
    <name type="synonym">Anadara granosa</name>
    <dbReference type="NCBI Taxonomy" id="220873"/>
    <lineage>
        <taxon>Eukaryota</taxon>
        <taxon>Metazoa</taxon>
        <taxon>Spiralia</taxon>
        <taxon>Lophotrochozoa</taxon>
        <taxon>Mollusca</taxon>
        <taxon>Bivalvia</taxon>
        <taxon>Autobranchia</taxon>
        <taxon>Pteriomorphia</taxon>
        <taxon>Arcoida</taxon>
        <taxon>Arcoidea</taxon>
        <taxon>Arcidae</taxon>
        <taxon>Tegillarca</taxon>
    </lineage>
</organism>
<dbReference type="Pfam" id="PF00753">
    <property type="entry name" value="Lactamase_B"/>
    <property type="match status" value="1"/>
</dbReference>
<comment type="catalytic activity">
    <reaction evidence="1">
        <text>an S-(2-hydroxyacyl)glutathione + H2O = a 2-hydroxy carboxylate + glutathione + H(+)</text>
        <dbReference type="Rhea" id="RHEA:21864"/>
        <dbReference type="ChEBI" id="CHEBI:15377"/>
        <dbReference type="ChEBI" id="CHEBI:15378"/>
        <dbReference type="ChEBI" id="CHEBI:57925"/>
        <dbReference type="ChEBI" id="CHEBI:58896"/>
        <dbReference type="ChEBI" id="CHEBI:71261"/>
        <dbReference type="EC" id="3.1.2.6"/>
    </reaction>
</comment>
<dbReference type="InterPro" id="IPR001279">
    <property type="entry name" value="Metallo-B-lactamas"/>
</dbReference>
<evidence type="ECO:0000256" key="7">
    <source>
        <dbReference type="ARBA" id="ARBA00022801"/>
    </source>
</evidence>
<dbReference type="InterPro" id="IPR036866">
    <property type="entry name" value="RibonucZ/Hydroxyglut_hydro"/>
</dbReference>
<protein>
    <recommendedName>
        <fullName evidence="5">hydroxyacylglutathione hydrolase</fullName>
        <ecNumber evidence="5">3.1.2.6</ecNumber>
    </recommendedName>
    <alternativeName>
        <fullName evidence="9">Glyoxalase II</fullName>
    </alternativeName>
</protein>
<evidence type="ECO:0000256" key="9">
    <source>
        <dbReference type="ARBA" id="ARBA00031044"/>
    </source>
</evidence>
<keyword evidence="8" id="KW-0862">Zinc</keyword>
<keyword evidence="7" id="KW-0378">Hydrolase</keyword>
<comment type="pathway">
    <text evidence="3">Secondary metabolite metabolism; methylglyoxal degradation; (R)-lactate from methylglyoxal: step 2/2.</text>
</comment>
<evidence type="ECO:0000256" key="8">
    <source>
        <dbReference type="ARBA" id="ARBA00022833"/>
    </source>
</evidence>